<organism evidence="2 3">
    <name type="scientific">Reichenbachiella agarivorans</name>
    <dbReference type="NCBI Taxonomy" id="2979464"/>
    <lineage>
        <taxon>Bacteria</taxon>
        <taxon>Pseudomonadati</taxon>
        <taxon>Bacteroidota</taxon>
        <taxon>Cytophagia</taxon>
        <taxon>Cytophagales</taxon>
        <taxon>Reichenbachiellaceae</taxon>
        <taxon>Reichenbachiella</taxon>
    </lineage>
</organism>
<evidence type="ECO:0000256" key="1">
    <source>
        <dbReference type="SAM" id="MobiDB-lite"/>
    </source>
</evidence>
<feature type="compositionally biased region" description="Polar residues" evidence="1">
    <location>
        <begin position="63"/>
        <end position="75"/>
    </location>
</feature>
<protein>
    <submittedName>
        <fullName evidence="2">Uncharacterized protein</fullName>
    </submittedName>
</protein>
<evidence type="ECO:0000313" key="3">
    <source>
        <dbReference type="Proteomes" id="UP001065174"/>
    </source>
</evidence>
<sequence length="75" mass="8315">MESQISPRSVVFIFETGLLVCVPQTTESSKLCQASDLYNNMKNEWEVKKGVGHTGFESGRRTAVTSALSRQHSKP</sequence>
<proteinExistence type="predicted"/>
<dbReference type="EMBL" id="CP106679">
    <property type="protein sequence ID" value="UXP33204.1"/>
    <property type="molecule type" value="Genomic_DNA"/>
</dbReference>
<dbReference type="Proteomes" id="UP001065174">
    <property type="component" value="Chromosome"/>
</dbReference>
<reference evidence="2" key="1">
    <citation type="submission" date="2022-09" db="EMBL/GenBank/DDBJ databases">
        <title>Comparative genomics and taxonomic characterization of three novel marine species of genus Reichenbachiella exhibiting antioxidant and polysaccharide degradation activities.</title>
        <authorList>
            <person name="Muhammad N."/>
            <person name="Lee Y.-J."/>
            <person name="Ko J."/>
            <person name="Kim S.-G."/>
        </authorList>
    </citation>
    <scope>NUCLEOTIDE SEQUENCE</scope>
    <source>
        <strain evidence="2">BKB1-1</strain>
    </source>
</reference>
<name>A0ABY6CRR4_9BACT</name>
<keyword evidence="3" id="KW-1185">Reference proteome</keyword>
<accession>A0ABY6CRR4</accession>
<feature type="region of interest" description="Disordered" evidence="1">
    <location>
        <begin position="56"/>
        <end position="75"/>
    </location>
</feature>
<evidence type="ECO:0000313" key="2">
    <source>
        <dbReference type="EMBL" id="UXP33204.1"/>
    </source>
</evidence>
<dbReference type="RefSeq" id="WP_262310633.1">
    <property type="nucleotide sequence ID" value="NZ_CP106679.1"/>
</dbReference>
<gene>
    <name evidence="2" type="ORF">N6H18_04455</name>
</gene>